<dbReference type="OrthoDB" id="9793302at2"/>
<dbReference type="GO" id="GO:0006313">
    <property type="term" value="P:DNA transposition"/>
    <property type="evidence" value="ECO:0007669"/>
    <property type="project" value="InterPro"/>
</dbReference>
<keyword evidence="4" id="KW-0238">DNA-binding</keyword>
<comment type="caution">
    <text evidence="6">The sequence shown here is derived from an EMBL/GenBank/DDBJ whole genome shotgun (WGS) entry which is preliminary data.</text>
</comment>
<dbReference type="GO" id="GO:0004803">
    <property type="term" value="F:transposase activity"/>
    <property type="evidence" value="ECO:0007669"/>
    <property type="project" value="InterPro"/>
</dbReference>
<dbReference type="InterPro" id="IPR001207">
    <property type="entry name" value="Transposase_mutator"/>
</dbReference>
<evidence type="ECO:0000256" key="2">
    <source>
        <dbReference type="ARBA" id="ARBA00010961"/>
    </source>
</evidence>
<keyword evidence="5" id="KW-0233">DNA recombination</keyword>
<reference evidence="6 7" key="1">
    <citation type="submission" date="2008-10" db="EMBL/GenBank/DDBJ databases">
        <title>Draft genome sequence of Collinsella stercoris (DSM 13279).</title>
        <authorList>
            <person name="Sudarsanam P."/>
            <person name="Ley R."/>
            <person name="Guruge J."/>
            <person name="Turnbaugh P.J."/>
            <person name="Mahowald M."/>
            <person name="Liep D."/>
            <person name="Gordon J."/>
        </authorList>
    </citation>
    <scope>NUCLEOTIDE SEQUENCE [LARGE SCALE GENOMIC DNA]</scope>
    <source>
        <strain evidence="6 7">DSM 13279</strain>
    </source>
</reference>
<organism evidence="6 7">
    <name type="scientific">Collinsella stercoris DSM 13279</name>
    <dbReference type="NCBI Taxonomy" id="445975"/>
    <lineage>
        <taxon>Bacteria</taxon>
        <taxon>Bacillati</taxon>
        <taxon>Actinomycetota</taxon>
        <taxon>Coriobacteriia</taxon>
        <taxon>Coriobacteriales</taxon>
        <taxon>Coriobacteriaceae</taxon>
        <taxon>Collinsella</taxon>
    </lineage>
</organism>
<evidence type="ECO:0000256" key="3">
    <source>
        <dbReference type="ARBA" id="ARBA00022578"/>
    </source>
</evidence>
<evidence type="ECO:0000313" key="7">
    <source>
        <dbReference type="Proteomes" id="UP000003560"/>
    </source>
</evidence>
<comment type="function">
    <text evidence="1">Required for the transposition of the insertion element.</text>
</comment>
<dbReference type="Proteomes" id="UP000003560">
    <property type="component" value="Unassembled WGS sequence"/>
</dbReference>
<reference evidence="6 7" key="2">
    <citation type="submission" date="2008-10" db="EMBL/GenBank/DDBJ databases">
        <authorList>
            <person name="Fulton L."/>
            <person name="Clifton S."/>
            <person name="Fulton B."/>
            <person name="Xu J."/>
            <person name="Minx P."/>
            <person name="Pepin K.H."/>
            <person name="Johnson M."/>
            <person name="Thiruvilangam P."/>
            <person name="Bhonagiri V."/>
            <person name="Nash W.E."/>
            <person name="Mardis E.R."/>
            <person name="Wilson R.K."/>
        </authorList>
    </citation>
    <scope>NUCLEOTIDE SEQUENCE [LARGE SCALE GENOMIC DNA]</scope>
    <source>
        <strain evidence="6 7">DSM 13279</strain>
    </source>
</reference>
<gene>
    <name evidence="6" type="ORF">COLSTE_01743</name>
</gene>
<evidence type="ECO:0000256" key="1">
    <source>
        <dbReference type="ARBA" id="ARBA00002190"/>
    </source>
</evidence>
<evidence type="ECO:0000256" key="5">
    <source>
        <dbReference type="ARBA" id="ARBA00023172"/>
    </source>
</evidence>
<sequence>MQERADRELKRRSRVVQVFPGREPSIRMMGAVFSEMDEDWAGRRWFGDDSIGRAVEGAEADEPAHAYEGTAAEHAARIIALVVADNPIPGRKAA</sequence>
<proteinExistence type="inferred from homology"/>
<accession>B6GCC0</accession>
<dbReference type="GO" id="GO:0003677">
    <property type="term" value="F:DNA binding"/>
    <property type="evidence" value="ECO:0007669"/>
    <property type="project" value="UniProtKB-KW"/>
</dbReference>
<dbReference type="eggNOG" id="COG3328">
    <property type="taxonomic scope" value="Bacteria"/>
</dbReference>
<protein>
    <submittedName>
        <fullName evidence="6">Uncharacterized protein</fullName>
    </submittedName>
</protein>
<dbReference type="STRING" id="445975.COLSTE_01743"/>
<evidence type="ECO:0000256" key="4">
    <source>
        <dbReference type="ARBA" id="ARBA00023125"/>
    </source>
</evidence>
<keyword evidence="3" id="KW-0815">Transposition</keyword>
<dbReference type="GeneID" id="98003431"/>
<name>B6GCC0_9ACTN</name>
<comment type="similarity">
    <text evidence="2">Belongs to the transposase mutator family.</text>
</comment>
<keyword evidence="7" id="KW-1185">Reference proteome</keyword>
<dbReference type="EMBL" id="ABXJ01000096">
    <property type="protein sequence ID" value="EEA90088.1"/>
    <property type="molecule type" value="Genomic_DNA"/>
</dbReference>
<dbReference type="HOGENOM" id="CLU_2381225_0_0_11"/>
<dbReference type="RefSeq" id="WP_006721374.1">
    <property type="nucleotide sequence ID" value="NZ_CP085935.1"/>
</dbReference>
<dbReference type="AlphaFoldDB" id="B6GCC0"/>
<dbReference type="Pfam" id="PF00872">
    <property type="entry name" value="Transposase_mut"/>
    <property type="match status" value="1"/>
</dbReference>
<evidence type="ECO:0000313" key="6">
    <source>
        <dbReference type="EMBL" id="EEA90088.1"/>
    </source>
</evidence>